<dbReference type="AlphaFoldDB" id="A0A2P5BBR0"/>
<evidence type="ECO:0000313" key="1">
    <source>
        <dbReference type="EMBL" id="PON46220.1"/>
    </source>
</evidence>
<keyword evidence="2" id="KW-1185">Reference proteome</keyword>
<protein>
    <submittedName>
        <fullName evidence="1">Uncharacterized protein</fullName>
    </submittedName>
</protein>
<dbReference type="OrthoDB" id="10433782at2759"/>
<reference evidence="2" key="1">
    <citation type="submission" date="2016-06" db="EMBL/GenBank/DDBJ databases">
        <title>Parallel loss of symbiosis genes in relatives of nitrogen-fixing non-legume Parasponia.</title>
        <authorList>
            <person name="Van Velzen R."/>
            <person name="Holmer R."/>
            <person name="Bu F."/>
            <person name="Rutten L."/>
            <person name="Van Zeijl A."/>
            <person name="Liu W."/>
            <person name="Santuari L."/>
            <person name="Cao Q."/>
            <person name="Sharma T."/>
            <person name="Shen D."/>
            <person name="Roswanjaya Y."/>
            <person name="Wardhani T."/>
            <person name="Kalhor M.S."/>
            <person name="Jansen J."/>
            <person name="Van den Hoogen J."/>
            <person name="Gungor B."/>
            <person name="Hartog M."/>
            <person name="Hontelez J."/>
            <person name="Verver J."/>
            <person name="Yang W.-C."/>
            <person name="Schijlen E."/>
            <person name="Repin R."/>
            <person name="Schilthuizen M."/>
            <person name="Schranz E."/>
            <person name="Heidstra R."/>
            <person name="Miyata K."/>
            <person name="Fedorova E."/>
            <person name="Kohlen W."/>
            <person name="Bisseling T."/>
            <person name="Smit S."/>
            <person name="Geurts R."/>
        </authorList>
    </citation>
    <scope>NUCLEOTIDE SEQUENCE [LARGE SCALE GENOMIC DNA]</scope>
    <source>
        <strain evidence="2">cv. WU1-14</strain>
    </source>
</reference>
<organism evidence="1 2">
    <name type="scientific">Parasponia andersonii</name>
    <name type="common">Sponia andersonii</name>
    <dbReference type="NCBI Taxonomy" id="3476"/>
    <lineage>
        <taxon>Eukaryota</taxon>
        <taxon>Viridiplantae</taxon>
        <taxon>Streptophyta</taxon>
        <taxon>Embryophyta</taxon>
        <taxon>Tracheophyta</taxon>
        <taxon>Spermatophyta</taxon>
        <taxon>Magnoliopsida</taxon>
        <taxon>eudicotyledons</taxon>
        <taxon>Gunneridae</taxon>
        <taxon>Pentapetalae</taxon>
        <taxon>rosids</taxon>
        <taxon>fabids</taxon>
        <taxon>Rosales</taxon>
        <taxon>Cannabaceae</taxon>
        <taxon>Parasponia</taxon>
    </lineage>
</organism>
<dbReference type="Proteomes" id="UP000237105">
    <property type="component" value="Unassembled WGS sequence"/>
</dbReference>
<sequence>MGYPINGLDSFPTPRTDHTRWIGQCSVWVPSFWVPHIVSGLGLSIDGSEAPVTGSVNSIGELLLAGVWFIKRLGLKQSRAGRHVLPSSEAKPAVAIRLWTESDVRSHHHQPRACGPRVSHILIGQLSTTAPLRDLTPLPSLYMPRVQDD</sequence>
<name>A0A2P5BBR0_PARAD</name>
<proteinExistence type="predicted"/>
<comment type="caution">
    <text evidence="1">The sequence shown here is derived from an EMBL/GenBank/DDBJ whole genome shotgun (WGS) entry which is preliminary data.</text>
</comment>
<evidence type="ECO:0000313" key="2">
    <source>
        <dbReference type="Proteomes" id="UP000237105"/>
    </source>
</evidence>
<accession>A0A2P5BBR0</accession>
<dbReference type="EMBL" id="JXTB01000316">
    <property type="protein sequence ID" value="PON46220.1"/>
    <property type="molecule type" value="Genomic_DNA"/>
</dbReference>
<gene>
    <name evidence="1" type="ORF">PanWU01x14_253440</name>
</gene>